<dbReference type="HOGENOM" id="CLU_004101_0_0_1"/>
<dbReference type="Proteomes" id="UP000016666">
    <property type="component" value="Chromosome 21"/>
</dbReference>
<sequence>MAARNETQFEKLIDEATRRKDFELLEQYLETEECENVSHKCSKQFVNKLDKLLCQELDKQEFKTISTLLNSLWKCGEKISIAGEDGLPAMIKYGLIGKMVNWFEKVKGILILRGNENNKTLTTLAEDFFNVLLAVYDSRPEGKMQMLENFVLRTCTLIADVRISIYVQQEVVRKLNLMLDNMPRDARKKIFSTKEMLPVMSDMGRRILDAGDYDLQVAITEALCRMIPEKQRRELACQWFSMEFVSNAFKGIKDSEFETDCRKFLNQVNGMLGDKRRVFTYPCLSAALDKYELQIPLDENLEEFWIDFNIGSRSISFYVAADNADHQWETVIIPEEEVVLYNLEEKDSKKLLTIDLKSPMNVGNQEGEKIFLNFDSILEIKDVTGKVYGLSKCKGFSKKQSSSVAKTTVHVVFDESGSQVLVPESQFSPHLEEKSEEEKLSKYKSQQLPGTQRTLCTNNNQDKHKGSSSKITTSCKRKVSEASVLIPGTTRFPMRSPLLFVSTSTPCKGRFKLPLKMMSSADRSNSNDINETRTKNVYKEPTGNGQRHVSDNEFFETEQNVRKSKIRDETKLPEKGKCYEEVLKNIEEAENGATRKQALDDALDIVPDSQPTGRSNKHLLPGLLESSSDKKRTWKKRACSVPENNITTGSTQKLNLSSGPTSHTARVSETSLHSDFTKYSNTEEEADVLSGKETTNSKQSKMKTKSKEMTDATKSLISKISDRYKEKTNEKSKTRDSSGFNRPCLSKSCFSVNKEKVQNRSLKTTTFLDTTSGHTVDDVYNFNISGFDEPTIKIQDCHVKEQNVRTDPKKKGNPDEIKTSTEMKAGKKTRNNRDKKHLFSDTDTEYRGDDSKTDISWLQESKSKPQLIDYSRNKNLGKSISAGKTDKFSEPACRMDTSKGKTAKKKKETECKKQAPRQDNMIEQTYRTKRPRKAALAKNYKEPSSSEESESEREYSACTSKKEKSKIQKPMNEENRDRDQQKKFQNTVSLEPKIVVDYVNKAFIKSKNFDEEKEIEMSLPESPASLETMRGAERLSEGDVTQEHISIEGSPGLQESTPKNEETLNFGKGISPNNLCPQNKSFQNMCLNQSPEMTVKKLTVGNKSFSPVMTASSLLNLTPVTPYKTVSGKHTKESVSETCDANENLSFGHGFSDKLSVGKLQDITKPIIKNKREEPSPLSVSSGSKIQSWSQECYGPVHESGPTIHTFLKRRYQSDTESHSDEVETSKKEEKKRTRRTKLQPKKLFKTDDTVTYRVSESLSTASVLGENVWEPGYSTLSMCQKFQKEFTKKMESRSQKMDHFTKQSLRAAHQHLATMNYQLHECRIRQLDKFHLVILEEIENFEKDSQSLKNMEKEFLAFWKKQKQTLSTYLKNEQQRFQILKTSFEKNIYRTVDYEERIFTSQMHLMKEDMKGLQEKFLKEMQEEELINVRRGLQTLFLSEDREF</sequence>
<feature type="region of interest" description="Disordered" evidence="6">
    <location>
        <begin position="435"/>
        <end position="473"/>
    </location>
</feature>
<dbReference type="InterPro" id="IPR040560">
    <property type="entry name" value="SYCP2_SLD"/>
</dbReference>
<feature type="compositionally biased region" description="Basic and acidic residues" evidence="6">
    <location>
        <begin position="1212"/>
        <end position="1232"/>
    </location>
</feature>
<comment type="similarity">
    <text evidence="3">Belongs to the SYCP2 family.</text>
</comment>
<comment type="subcellular location">
    <subcellularLocation>
        <location evidence="2">Chromosome</location>
    </subcellularLocation>
    <subcellularLocation>
        <location evidence="1">Nucleus</location>
    </subcellularLocation>
</comment>
<feature type="compositionally biased region" description="Polar residues" evidence="6">
    <location>
        <begin position="642"/>
        <end position="680"/>
    </location>
</feature>
<feature type="compositionally biased region" description="Basic residues" evidence="6">
    <location>
        <begin position="826"/>
        <end position="836"/>
    </location>
</feature>
<dbReference type="Pfam" id="PF18581">
    <property type="entry name" value="SYCP2_ARLD"/>
    <property type="match status" value="1"/>
</dbReference>
<feature type="compositionally biased region" description="Basic and acidic residues" evidence="6">
    <location>
        <begin position="837"/>
        <end position="852"/>
    </location>
</feature>
<dbReference type="GO" id="GO:0000779">
    <property type="term" value="C:condensed chromosome, centromeric region"/>
    <property type="evidence" value="ECO:0007669"/>
    <property type="project" value="TreeGrafter"/>
</dbReference>
<dbReference type="GO" id="GO:0007140">
    <property type="term" value="P:male meiotic nuclear division"/>
    <property type="evidence" value="ECO:0007669"/>
    <property type="project" value="Ensembl"/>
</dbReference>
<evidence type="ECO:0000256" key="5">
    <source>
        <dbReference type="ARBA" id="ARBA00023242"/>
    </source>
</evidence>
<evidence type="ECO:0000313" key="10">
    <source>
        <dbReference type="Proteomes" id="UP000016666"/>
    </source>
</evidence>
<keyword evidence="5" id="KW-0539">Nucleus</keyword>
<evidence type="ECO:0000259" key="7">
    <source>
        <dbReference type="Pfam" id="PF18581"/>
    </source>
</evidence>
<dbReference type="InterPro" id="IPR024835">
    <property type="entry name" value="SYCP2-like"/>
</dbReference>
<dbReference type="GO" id="GO:0048808">
    <property type="term" value="P:male genitalia morphogenesis"/>
    <property type="evidence" value="ECO:0007669"/>
    <property type="project" value="Ensembl"/>
</dbReference>
<organism evidence="9 10">
    <name type="scientific">Anas platyrhynchos platyrhynchos</name>
    <name type="common">Northern mallard</name>
    <dbReference type="NCBI Taxonomy" id="8840"/>
    <lineage>
        <taxon>Eukaryota</taxon>
        <taxon>Metazoa</taxon>
        <taxon>Chordata</taxon>
        <taxon>Craniata</taxon>
        <taxon>Vertebrata</taxon>
        <taxon>Euteleostomi</taxon>
        <taxon>Archelosauria</taxon>
        <taxon>Archosauria</taxon>
        <taxon>Dinosauria</taxon>
        <taxon>Saurischia</taxon>
        <taxon>Theropoda</taxon>
        <taxon>Coelurosauria</taxon>
        <taxon>Aves</taxon>
        <taxon>Neognathae</taxon>
        <taxon>Galloanserae</taxon>
        <taxon>Anseriformes</taxon>
        <taxon>Anatidae</taxon>
        <taxon>Anatinae</taxon>
        <taxon>Anas</taxon>
    </lineage>
</organism>
<feature type="compositionally biased region" description="Basic and acidic residues" evidence="6">
    <location>
        <begin position="720"/>
        <end position="736"/>
    </location>
</feature>
<feature type="domain" description="Synaptonemal complex protein 2 Spt16M-like" evidence="8">
    <location>
        <begin position="278"/>
        <end position="389"/>
    </location>
</feature>
<feature type="compositionally biased region" description="Polar residues" evidence="6">
    <location>
        <begin position="446"/>
        <end position="460"/>
    </location>
</feature>
<dbReference type="Pfam" id="PF18584">
    <property type="entry name" value="SYCP2_SLD"/>
    <property type="match status" value="1"/>
</dbReference>
<reference evidence="9" key="2">
    <citation type="submission" date="2025-08" db="UniProtKB">
        <authorList>
            <consortium name="Ensembl"/>
        </authorList>
    </citation>
    <scope>IDENTIFICATION</scope>
</reference>
<keyword evidence="10" id="KW-1185">Reference proteome</keyword>
<dbReference type="PANTHER" id="PTHR15607">
    <property type="entry name" value="SYNAPTONEMAL COMPLEX PROTEIN-RELATED"/>
    <property type="match status" value="1"/>
</dbReference>
<feature type="region of interest" description="Disordered" evidence="6">
    <location>
        <begin position="605"/>
        <end position="740"/>
    </location>
</feature>
<reference evidence="9" key="3">
    <citation type="submission" date="2025-09" db="UniProtKB">
        <authorList>
            <consortium name="Ensembl"/>
        </authorList>
    </citation>
    <scope>IDENTIFICATION</scope>
</reference>
<name>U3J345_ANAPP</name>
<evidence type="ECO:0000256" key="2">
    <source>
        <dbReference type="ARBA" id="ARBA00004286"/>
    </source>
</evidence>
<feature type="region of interest" description="Disordered" evidence="6">
    <location>
        <begin position="799"/>
        <end position="852"/>
    </location>
</feature>
<keyword evidence="4" id="KW-0158">Chromosome</keyword>
<dbReference type="GO" id="GO:0035234">
    <property type="term" value="P:ectopic germ cell programmed cell death"/>
    <property type="evidence" value="ECO:0007669"/>
    <property type="project" value="Ensembl"/>
</dbReference>
<feature type="region of interest" description="Disordered" evidence="6">
    <location>
        <begin position="1211"/>
        <end position="1238"/>
    </location>
</feature>
<dbReference type="GO" id="GO:0007143">
    <property type="term" value="P:female meiotic nuclear division"/>
    <property type="evidence" value="ECO:0007669"/>
    <property type="project" value="Ensembl"/>
</dbReference>
<feature type="region of interest" description="Disordered" evidence="6">
    <location>
        <begin position="876"/>
        <end position="985"/>
    </location>
</feature>
<accession>U3J345</accession>
<dbReference type="OMA" id="QWETVII"/>
<evidence type="ECO:0000256" key="4">
    <source>
        <dbReference type="ARBA" id="ARBA00022454"/>
    </source>
</evidence>
<evidence type="ECO:0000259" key="8">
    <source>
        <dbReference type="Pfam" id="PF18584"/>
    </source>
</evidence>
<gene>
    <name evidence="9" type="primary">SYCP2</name>
</gene>
<feature type="domain" description="Synaptonemal complex protein 2 armadillo-repeat-like" evidence="7">
    <location>
        <begin position="8"/>
        <end position="186"/>
    </location>
</feature>
<dbReference type="GO" id="GO:0009566">
    <property type="term" value="P:fertilization"/>
    <property type="evidence" value="ECO:0007669"/>
    <property type="project" value="Ensembl"/>
</dbReference>
<dbReference type="GO" id="GO:0051093">
    <property type="term" value="P:negative regulation of developmental process"/>
    <property type="evidence" value="ECO:0007669"/>
    <property type="project" value="Ensembl"/>
</dbReference>
<dbReference type="GO" id="GO:0043066">
    <property type="term" value="P:negative regulation of apoptotic process"/>
    <property type="evidence" value="ECO:0007669"/>
    <property type="project" value="Ensembl"/>
</dbReference>
<dbReference type="InterPro" id="IPR041322">
    <property type="entry name" value="SYCP2_ARLD"/>
</dbReference>
<evidence type="ECO:0000313" key="9">
    <source>
        <dbReference type="Ensembl" id="ENSAPLP00000013922.2"/>
    </source>
</evidence>
<reference evidence="9 10" key="1">
    <citation type="submission" date="2017-10" db="EMBL/GenBank/DDBJ databases">
        <title>A new Pekin duck reference genome.</title>
        <authorList>
            <person name="Hou Z.-C."/>
            <person name="Zhou Z.-K."/>
            <person name="Zhu F."/>
            <person name="Hou S.-S."/>
        </authorList>
    </citation>
    <scope>NUCLEOTIDE SEQUENCE [LARGE SCALE GENOMIC DNA]</scope>
</reference>
<feature type="compositionally biased region" description="Basic and acidic residues" evidence="6">
    <location>
        <begin position="799"/>
        <end position="825"/>
    </location>
</feature>
<evidence type="ECO:0000256" key="1">
    <source>
        <dbReference type="ARBA" id="ARBA00004123"/>
    </source>
</evidence>
<evidence type="ECO:0000256" key="6">
    <source>
        <dbReference type="SAM" id="MobiDB-lite"/>
    </source>
</evidence>
<protein>
    <submittedName>
        <fullName evidence="9">Synaptonemal complex protein 2</fullName>
    </submittedName>
</protein>
<proteinExistence type="inferred from homology"/>
<dbReference type="PANTHER" id="PTHR15607:SF12">
    <property type="entry name" value="SYNAPTONEMAL COMPLEX PROTEIN 2"/>
    <property type="match status" value="1"/>
</dbReference>
<evidence type="ECO:0000256" key="3">
    <source>
        <dbReference type="ARBA" id="ARBA00007960"/>
    </source>
</evidence>
<dbReference type="GO" id="GO:0000800">
    <property type="term" value="C:lateral element"/>
    <property type="evidence" value="ECO:0007669"/>
    <property type="project" value="Ensembl"/>
</dbReference>
<dbReference type="GO" id="GO:0006915">
    <property type="term" value="P:apoptotic process"/>
    <property type="evidence" value="ECO:0007669"/>
    <property type="project" value="Ensembl"/>
</dbReference>
<feature type="compositionally biased region" description="Basic and acidic residues" evidence="6">
    <location>
        <begin position="952"/>
        <end position="982"/>
    </location>
</feature>
<dbReference type="Ensembl" id="ENSAPLT00000014689.2">
    <property type="protein sequence ID" value="ENSAPLP00000013922.2"/>
    <property type="gene ID" value="ENSAPLG00000014080.2"/>
</dbReference>
<dbReference type="GeneTree" id="ENSGT00530000063859"/>
<dbReference type="GO" id="GO:2000242">
    <property type="term" value="P:negative regulation of reproductive process"/>
    <property type="evidence" value="ECO:0007669"/>
    <property type="project" value="Ensembl"/>
</dbReference>
<dbReference type="STRING" id="8840.ENSAPLP00000013922"/>